<proteinExistence type="predicted"/>
<evidence type="ECO:0000313" key="1">
    <source>
        <dbReference type="EMBL" id="KAE9588784.1"/>
    </source>
</evidence>
<sequence length="66" mass="7900">MRLLKIELHFISHFRTHWSLKVEMTMKPNVIEFGFYQISTFGFDSELAKHKLDLSHCHSYFLVEGK</sequence>
<protein>
    <submittedName>
        <fullName evidence="1">Uncharacterized protein</fullName>
    </submittedName>
</protein>
<dbReference type="Proteomes" id="UP000447434">
    <property type="component" value="Chromosome 22"/>
</dbReference>
<accession>A0A6A4NMK1</accession>
<organism evidence="1 2">
    <name type="scientific">Lupinus albus</name>
    <name type="common">White lupine</name>
    <name type="synonym">Lupinus termis</name>
    <dbReference type="NCBI Taxonomy" id="3870"/>
    <lineage>
        <taxon>Eukaryota</taxon>
        <taxon>Viridiplantae</taxon>
        <taxon>Streptophyta</taxon>
        <taxon>Embryophyta</taxon>
        <taxon>Tracheophyta</taxon>
        <taxon>Spermatophyta</taxon>
        <taxon>Magnoliopsida</taxon>
        <taxon>eudicotyledons</taxon>
        <taxon>Gunneridae</taxon>
        <taxon>Pentapetalae</taxon>
        <taxon>rosids</taxon>
        <taxon>fabids</taxon>
        <taxon>Fabales</taxon>
        <taxon>Fabaceae</taxon>
        <taxon>Papilionoideae</taxon>
        <taxon>50 kb inversion clade</taxon>
        <taxon>genistoids sensu lato</taxon>
        <taxon>core genistoids</taxon>
        <taxon>Genisteae</taxon>
        <taxon>Lupinus</taxon>
    </lineage>
</organism>
<gene>
    <name evidence="1" type="ORF">Lalb_Chr22g0359151</name>
</gene>
<reference evidence="2" key="1">
    <citation type="journal article" date="2020" name="Nat. Commun.">
        <title>Genome sequence of the cluster root forming white lupin.</title>
        <authorList>
            <person name="Hufnagel B."/>
            <person name="Marques A."/>
            <person name="Soriano A."/>
            <person name="Marques L."/>
            <person name="Divol F."/>
            <person name="Doumas P."/>
            <person name="Sallet E."/>
            <person name="Mancinotti D."/>
            <person name="Carrere S."/>
            <person name="Marande W."/>
            <person name="Arribat S."/>
            <person name="Keller J."/>
            <person name="Huneau C."/>
            <person name="Blein T."/>
            <person name="Aime D."/>
            <person name="Laguerre M."/>
            <person name="Taylor J."/>
            <person name="Schubert V."/>
            <person name="Nelson M."/>
            <person name="Geu-Flores F."/>
            <person name="Crespi M."/>
            <person name="Gallardo-Guerrero K."/>
            <person name="Delaux P.-M."/>
            <person name="Salse J."/>
            <person name="Berges H."/>
            <person name="Guyot R."/>
            <person name="Gouzy J."/>
            <person name="Peret B."/>
        </authorList>
    </citation>
    <scope>NUCLEOTIDE SEQUENCE [LARGE SCALE GENOMIC DNA]</scope>
    <source>
        <strain evidence="2">cv. Amiga</strain>
    </source>
</reference>
<comment type="caution">
    <text evidence="1">The sequence shown here is derived from an EMBL/GenBank/DDBJ whole genome shotgun (WGS) entry which is preliminary data.</text>
</comment>
<name>A0A6A4NMK1_LUPAL</name>
<dbReference type="AlphaFoldDB" id="A0A6A4NMK1"/>
<evidence type="ECO:0000313" key="2">
    <source>
        <dbReference type="Proteomes" id="UP000447434"/>
    </source>
</evidence>
<dbReference type="EMBL" id="WOCE01000022">
    <property type="protein sequence ID" value="KAE9588784.1"/>
    <property type="molecule type" value="Genomic_DNA"/>
</dbReference>
<keyword evidence="2" id="KW-1185">Reference proteome</keyword>